<keyword evidence="10" id="KW-1185">Reference proteome</keyword>
<dbReference type="PROSITE" id="PS00680">
    <property type="entry name" value="MAP_1"/>
    <property type="match status" value="1"/>
</dbReference>
<feature type="binding site" evidence="6">
    <location>
        <position position="270"/>
    </location>
    <ligand>
        <name>a divalent metal cation</name>
        <dbReference type="ChEBI" id="CHEBI:60240"/>
        <label>1</label>
    </ligand>
</feature>
<dbReference type="STRING" id="247633.GP2143_02224"/>
<protein>
    <recommendedName>
        <fullName evidence="6 7">Methionine aminopeptidase</fullName>
        <shortName evidence="6">MAP</shortName>
        <shortName evidence="6">MetAP</shortName>
        <ecNumber evidence="6 7">3.4.11.18</ecNumber>
    </recommendedName>
    <alternativeName>
        <fullName evidence="6">Peptidase M</fullName>
    </alternativeName>
</protein>
<evidence type="ECO:0000256" key="4">
    <source>
        <dbReference type="ARBA" id="ARBA00022723"/>
    </source>
</evidence>
<evidence type="ECO:0000256" key="3">
    <source>
        <dbReference type="ARBA" id="ARBA00022670"/>
    </source>
</evidence>
<comment type="catalytic activity">
    <reaction evidence="6 7">
        <text>Release of N-terminal amino acids, preferentially methionine, from peptides and arylamides.</text>
        <dbReference type="EC" id="3.4.11.18"/>
    </reaction>
</comment>
<evidence type="ECO:0000313" key="9">
    <source>
        <dbReference type="EMBL" id="EAW30702.1"/>
    </source>
</evidence>
<dbReference type="GO" id="GO:0070006">
    <property type="term" value="F:metalloaminopeptidase activity"/>
    <property type="evidence" value="ECO:0007669"/>
    <property type="project" value="UniProtKB-UniRule"/>
</dbReference>
<proteinExistence type="inferred from homology"/>
<dbReference type="InterPro" id="IPR036005">
    <property type="entry name" value="Creatinase/aminopeptidase-like"/>
</dbReference>
<dbReference type="Pfam" id="PF00557">
    <property type="entry name" value="Peptidase_M24"/>
    <property type="match status" value="1"/>
</dbReference>
<dbReference type="GO" id="GO:0006508">
    <property type="term" value="P:proteolysis"/>
    <property type="evidence" value="ECO:0007669"/>
    <property type="project" value="UniProtKB-KW"/>
</dbReference>
<comment type="function">
    <text evidence="1 6">Removes the N-terminal methionine from nascent proteins. The N-terminal methionine is often cleaved when the second residue in the primary sequence is small and uncharged (Met-Ala-, Cys, Gly, Pro, Ser, Thr, or Val). Requires deformylation of the N(alpha)-formylated initiator methionine before it can be hydrolyzed.</text>
</comment>
<dbReference type="AlphaFoldDB" id="A0YE66"/>
<keyword evidence="3 6" id="KW-0645">Protease</keyword>
<keyword evidence="2 6" id="KW-0031">Aminopeptidase</keyword>
<dbReference type="NCBIfam" id="TIGR00500">
    <property type="entry name" value="met_pdase_I"/>
    <property type="match status" value="1"/>
</dbReference>
<evidence type="ECO:0000256" key="7">
    <source>
        <dbReference type="RuleBase" id="RU003653"/>
    </source>
</evidence>
<feature type="binding site" evidence="6">
    <location>
        <position position="205"/>
    </location>
    <ligand>
        <name>a divalent metal cation</name>
        <dbReference type="ChEBI" id="CHEBI:60240"/>
        <label>2</label>
        <note>catalytic</note>
    </ligand>
</feature>
<reference evidence="9 10" key="1">
    <citation type="journal article" date="2010" name="J. Bacteriol.">
        <title>Genome sequence of the oligotrophic marine Gammaproteobacterium HTCC2143, isolated from the Oregon Coast.</title>
        <authorList>
            <person name="Oh H.M."/>
            <person name="Kang I."/>
            <person name="Ferriera S."/>
            <person name="Giovannoni S.J."/>
            <person name="Cho J.C."/>
        </authorList>
    </citation>
    <scope>NUCLEOTIDE SEQUENCE [LARGE SCALE GENOMIC DNA]</scope>
    <source>
        <strain evidence="9 10">HTCC2143</strain>
    </source>
</reference>
<feature type="binding site" evidence="6">
    <location>
        <position position="270"/>
    </location>
    <ligand>
        <name>a divalent metal cation</name>
        <dbReference type="ChEBI" id="CHEBI:60240"/>
        <label>2</label>
        <note>catalytic</note>
    </ligand>
</feature>
<feature type="binding site" evidence="6">
    <location>
        <position position="142"/>
    </location>
    <ligand>
        <name>a divalent metal cation</name>
        <dbReference type="ChEBI" id="CHEBI:60240"/>
        <label>1</label>
    </ligand>
</feature>
<dbReference type="GO" id="GO:0004239">
    <property type="term" value="F:initiator methionyl aminopeptidase activity"/>
    <property type="evidence" value="ECO:0007669"/>
    <property type="project" value="UniProtKB-UniRule"/>
</dbReference>
<comment type="caution">
    <text evidence="9">The sequence shown here is derived from an EMBL/GenBank/DDBJ whole genome shotgun (WGS) entry which is preliminary data.</text>
</comment>
<feature type="binding site" evidence="6">
    <location>
        <position position="238"/>
    </location>
    <ligand>
        <name>a divalent metal cation</name>
        <dbReference type="ChEBI" id="CHEBI:60240"/>
        <label>2</label>
        <note>catalytic</note>
    </ligand>
</feature>
<dbReference type="InterPro" id="IPR001714">
    <property type="entry name" value="Pept_M24_MAP"/>
</dbReference>
<evidence type="ECO:0000256" key="5">
    <source>
        <dbReference type="ARBA" id="ARBA00022801"/>
    </source>
</evidence>
<sequence>MGTSLVYNRQQFVDLIDAVDIFLTIINSLGENSRMKASIKTPQQISKMRIAGGLAADVLEMIGPFVQPGVTTEELDNICHDFMVNTQHVIPAPLNYNGFPKSICTSVNEVVCHGIPSAKKTLKDGDIINIDITVIKDGFHGDTSKMFHVGKPQSHTDRLVKITQECLYKAIDIVRPGTTLGDIGHIIQKHAEANYYSVVQEYCGHGIGEVFHEEPQVLHYGKKGTGLVLEEGMTFTIEPMLNAGKRHVKLNKKDGWTVTTKDGRPSAQWEHTMGVTHDGVEIFTARPDEPYFKR</sequence>
<evidence type="ECO:0000259" key="8">
    <source>
        <dbReference type="Pfam" id="PF00557"/>
    </source>
</evidence>
<dbReference type="EMBL" id="AAVT01000006">
    <property type="protein sequence ID" value="EAW30702.1"/>
    <property type="molecule type" value="Genomic_DNA"/>
</dbReference>
<feature type="binding site" evidence="6">
    <location>
        <position position="142"/>
    </location>
    <ligand>
        <name>a divalent metal cation</name>
        <dbReference type="ChEBI" id="CHEBI:60240"/>
        <label>2</label>
        <note>catalytic</note>
    </ligand>
</feature>
<comment type="cofactor">
    <cofactor evidence="6">
        <name>Co(2+)</name>
        <dbReference type="ChEBI" id="CHEBI:48828"/>
    </cofactor>
    <cofactor evidence="6">
        <name>Zn(2+)</name>
        <dbReference type="ChEBI" id="CHEBI:29105"/>
    </cofactor>
    <cofactor evidence="6">
        <name>Mn(2+)</name>
        <dbReference type="ChEBI" id="CHEBI:29035"/>
    </cofactor>
    <cofactor evidence="6">
        <name>Fe(2+)</name>
        <dbReference type="ChEBI" id="CHEBI:29033"/>
    </cofactor>
    <text evidence="6">Binds 2 divalent metal cations per subunit. Has a high-affinity and a low affinity metal-binding site. The true nature of the physiological cofactor is under debate. The enzyme is active with cobalt, zinc, manganese or divalent iron ions. Most likely, methionine aminopeptidases function as mononuclear Fe(2+)-metalloproteases under physiological conditions, and the catalytically relevant metal-binding site has been assigned to the histidine-containing high-affinity site.</text>
</comment>
<gene>
    <name evidence="6" type="primary">map</name>
    <name evidence="9" type="ORF">GP2143_02224</name>
</gene>
<evidence type="ECO:0000256" key="1">
    <source>
        <dbReference type="ARBA" id="ARBA00002521"/>
    </source>
</evidence>
<dbReference type="GO" id="GO:0046872">
    <property type="term" value="F:metal ion binding"/>
    <property type="evidence" value="ECO:0007669"/>
    <property type="project" value="UniProtKB-UniRule"/>
</dbReference>
<feature type="binding site" evidence="6">
    <location>
        <position position="113"/>
    </location>
    <ligand>
        <name>substrate</name>
    </ligand>
</feature>
<feature type="binding site" evidence="6">
    <location>
        <position position="212"/>
    </location>
    <ligand>
        <name>substrate</name>
    </ligand>
</feature>
<dbReference type="SUPFAM" id="SSF55920">
    <property type="entry name" value="Creatinase/aminopeptidase"/>
    <property type="match status" value="1"/>
</dbReference>
<dbReference type="MEROPS" id="M24.001"/>
<dbReference type="PRINTS" id="PR00599">
    <property type="entry name" value="MAPEPTIDASE"/>
</dbReference>
<dbReference type="GO" id="GO:0005829">
    <property type="term" value="C:cytosol"/>
    <property type="evidence" value="ECO:0007669"/>
    <property type="project" value="TreeGrafter"/>
</dbReference>
<dbReference type="EC" id="3.4.11.18" evidence="6 7"/>
<keyword evidence="5 6" id="KW-0378">Hydrolase</keyword>
<dbReference type="Gene3D" id="3.90.230.10">
    <property type="entry name" value="Creatinase/methionine aminopeptidase superfamily"/>
    <property type="match status" value="1"/>
</dbReference>
<dbReference type="InterPro" id="IPR002467">
    <property type="entry name" value="Pept_M24A_MAP1"/>
</dbReference>
<feature type="domain" description="Peptidase M24" evidence="8">
    <location>
        <begin position="47"/>
        <end position="276"/>
    </location>
</feature>
<evidence type="ECO:0000313" key="10">
    <source>
        <dbReference type="Proteomes" id="UP000004931"/>
    </source>
</evidence>
<dbReference type="InterPro" id="IPR000994">
    <property type="entry name" value="Pept_M24"/>
</dbReference>
<comment type="similarity">
    <text evidence="6">Belongs to the peptidase M24A family. Methionine aminopeptidase type 1 subfamily.</text>
</comment>
<accession>A0YE66</accession>
<name>A0YE66_9GAMM</name>
<dbReference type="PANTHER" id="PTHR43330:SF27">
    <property type="entry name" value="METHIONINE AMINOPEPTIDASE"/>
    <property type="match status" value="1"/>
</dbReference>
<evidence type="ECO:0000256" key="6">
    <source>
        <dbReference type="HAMAP-Rule" id="MF_01974"/>
    </source>
</evidence>
<organism evidence="9 10">
    <name type="scientific">marine gamma proteobacterium HTCC2143</name>
    <dbReference type="NCBI Taxonomy" id="247633"/>
    <lineage>
        <taxon>Bacteria</taxon>
        <taxon>Pseudomonadati</taxon>
        <taxon>Pseudomonadota</taxon>
        <taxon>Gammaproteobacteria</taxon>
        <taxon>Cellvibrionales</taxon>
        <taxon>Spongiibacteraceae</taxon>
        <taxon>BD1-7 clade</taxon>
    </lineage>
</organism>
<dbReference type="eggNOG" id="COG0024">
    <property type="taxonomic scope" value="Bacteria"/>
</dbReference>
<dbReference type="CDD" id="cd01086">
    <property type="entry name" value="MetAP1"/>
    <property type="match status" value="1"/>
</dbReference>
<dbReference type="PANTHER" id="PTHR43330">
    <property type="entry name" value="METHIONINE AMINOPEPTIDASE"/>
    <property type="match status" value="1"/>
</dbReference>
<evidence type="ECO:0000256" key="2">
    <source>
        <dbReference type="ARBA" id="ARBA00022438"/>
    </source>
</evidence>
<dbReference type="Proteomes" id="UP000004931">
    <property type="component" value="Unassembled WGS sequence"/>
</dbReference>
<feature type="binding site" evidence="6">
    <location>
        <position position="131"/>
    </location>
    <ligand>
        <name>a divalent metal cation</name>
        <dbReference type="ChEBI" id="CHEBI:60240"/>
        <label>1</label>
    </ligand>
</feature>
<keyword evidence="4 6" id="KW-0479">Metal-binding</keyword>
<dbReference type="HAMAP" id="MF_01974">
    <property type="entry name" value="MetAP_1"/>
    <property type="match status" value="1"/>
</dbReference>
<comment type="subunit">
    <text evidence="6">Monomer.</text>
</comment>